<dbReference type="PANTHER" id="PTHR34203:SF15">
    <property type="entry name" value="SLL1173 PROTEIN"/>
    <property type="match status" value="1"/>
</dbReference>
<dbReference type="NCBIfam" id="TIGR01444">
    <property type="entry name" value="fkbM_fam"/>
    <property type="match status" value="1"/>
</dbReference>
<accession>A0A6C0KVH1</accession>
<organism evidence="2">
    <name type="scientific">viral metagenome</name>
    <dbReference type="NCBI Taxonomy" id="1070528"/>
    <lineage>
        <taxon>unclassified sequences</taxon>
        <taxon>metagenomes</taxon>
        <taxon>organismal metagenomes</taxon>
    </lineage>
</organism>
<name>A0A6C0KVH1_9ZZZZ</name>
<dbReference type="InterPro" id="IPR052514">
    <property type="entry name" value="SAM-dependent_MTase"/>
</dbReference>
<sequence length="219" mass="25543">MFNDCNPKTNGEEQFFIHIKNMIYVIFDVGCRSDSEFITFDGEVHYFDPVKEFIDNLSQQPNQNMQAHFNHFGLGNENKELFYYPTYQSFYDRVQSCEISDDENKILLTIKCGKDYMLEKNVTMIDFLKIDTEGFELQVLQGFAEQLQKVNIIQFEYGGTFLDNNVHLADVIQYLESAGFHKFSYITPSGGTELITDMTDHYQYCNIVCINKNSGYQPF</sequence>
<protein>
    <recommendedName>
        <fullName evidence="1">Methyltransferase FkbM domain-containing protein</fullName>
    </recommendedName>
</protein>
<dbReference type="InterPro" id="IPR006342">
    <property type="entry name" value="FkbM_mtfrase"/>
</dbReference>
<dbReference type="Gene3D" id="3.40.50.150">
    <property type="entry name" value="Vaccinia Virus protein VP39"/>
    <property type="match status" value="1"/>
</dbReference>
<dbReference type="EMBL" id="MN740968">
    <property type="protein sequence ID" value="QHU20484.1"/>
    <property type="molecule type" value="Genomic_DNA"/>
</dbReference>
<proteinExistence type="predicted"/>
<dbReference type="InterPro" id="IPR029063">
    <property type="entry name" value="SAM-dependent_MTases_sf"/>
</dbReference>
<dbReference type="SUPFAM" id="SSF53335">
    <property type="entry name" value="S-adenosyl-L-methionine-dependent methyltransferases"/>
    <property type="match status" value="1"/>
</dbReference>
<reference evidence="2" key="1">
    <citation type="journal article" date="2020" name="Nature">
        <title>Giant virus diversity and host interactions through global metagenomics.</title>
        <authorList>
            <person name="Schulz F."/>
            <person name="Roux S."/>
            <person name="Paez-Espino D."/>
            <person name="Jungbluth S."/>
            <person name="Walsh D.A."/>
            <person name="Denef V.J."/>
            <person name="McMahon K.D."/>
            <person name="Konstantinidis K.T."/>
            <person name="Eloe-Fadrosh E.A."/>
            <person name="Kyrpides N.C."/>
            <person name="Woyke T."/>
        </authorList>
    </citation>
    <scope>NUCLEOTIDE SEQUENCE</scope>
    <source>
        <strain evidence="2">GVMAG-S-3300013093-109</strain>
    </source>
</reference>
<feature type="domain" description="Methyltransferase FkbM" evidence="1">
    <location>
        <begin position="42"/>
        <end position="181"/>
    </location>
</feature>
<dbReference type="Pfam" id="PF05050">
    <property type="entry name" value="Methyltransf_21"/>
    <property type="match status" value="1"/>
</dbReference>
<dbReference type="AlphaFoldDB" id="A0A6C0KVH1"/>
<evidence type="ECO:0000313" key="2">
    <source>
        <dbReference type="EMBL" id="QHU20484.1"/>
    </source>
</evidence>
<evidence type="ECO:0000259" key="1">
    <source>
        <dbReference type="Pfam" id="PF05050"/>
    </source>
</evidence>
<dbReference type="PANTHER" id="PTHR34203">
    <property type="entry name" value="METHYLTRANSFERASE, FKBM FAMILY PROTEIN"/>
    <property type="match status" value="1"/>
</dbReference>